<dbReference type="FunFam" id="3.40.50.300:FF:000367">
    <property type="entry name" value="ABC transporter G family member 24"/>
    <property type="match status" value="1"/>
</dbReference>
<protein>
    <recommendedName>
        <fullName evidence="11">ABC transporter domain-containing protein</fullName>
    </recommendedName>
</protein>
<evidence type="ECO:0000256" key="3">
    <source>
        <dbReference type="ARBA" id="ARBA00022448"/>
    </source>
</evidence>
<dbReference type="GO" id="GO:0016020">
    <property type="term" value="C:membrane"/>
    <property type="evidence" value="ECO:0007669"/>
    <property type="project" value="UniProtKB-SubCell"/>
</dbReference>
<dbReference type="SUPFAM" id="SSF52540">
    <property type="entry name" value="P-loop containing nucleoside triphosphate hydrolases"/>
    <property type="match status" value="1"/>
</dbReference>
<evidence type="ECO:0000259" key="11">
    <source>
        <dbReference type="PROSITE" id="PS50893"/>
    </source>
</evidence>
<keyword evidence="13" id="KW-1185">Reference proteome</keyword>
<evidence type="ECO:0000256" key="4">
    <source>
        <dbReference type="ARBA" id="ARBA00022692"/>
    </source>
</evidence>
<organism evidence="12 13">
    <name type="scientific">Deinandra increscens subsp. villosa</name>
    <dbReference type="NCBI Taxonomy" id="3103831"/>
    <lineage>
        <taxon>Eukaryota</taxon>
        <taxon>Viridiplantae</taxon>
        <taxon>Streptophyta</taxon>
        <taxon>Embryophyta</taxon>
        <taxon>Tracheophyta</taxon>
        <taxon>Spermatophyta</taxon>
        <taxon>Magnoliopsida</taxon>
        <taxon>eudicotyledons</taxon>
        <taxon>Gunneridae</taxon>
        <taxon>Pentapetalae</taxon>
        <taxon>asterids</taxon>
        <taxon>campanulids</taxon>
        <taxon>Asterales</taxon>
        <taxon>Asteraceae</taxon>
        <taxon>Asteroideae</taxon>
        <taxon>Heliantheae alliance</taxon>
        <taxon>Madieae</taxon>
        <taxon>Madiinae</taxon>
        <taxon>Deinandra</taxon>
    </lineage>
</organism>
<evidence type="ECO:0000313" key="12">
    <source>
        <dbReference type="EMBL" id="KAK9068471.1"/>
    </source>
</evidence>
<feature type="transmembrane region" description="Helical" evidence="10">
    <location>
        <begin position="856"/>
        <end position="873"/>
    </location>
</feature>
<evidence type="ECO:0000256" key="6">
    <source>
        <dbReference type="ARBA" id="ARBA00022840"/>
    </source>
</evidence>
<accession>A0AAP0D4I1</accession>
<reference evidence="12 13" key="1">
    <citation type="submission" date="2024-04" db="EMBL/GenBank/DDBJ databases">
        <title>The reference genome of an endangered Asteraceae, Deinandra increscens subsp. villosa, native to the Central Coast of California.</title>
        <authorList>
            <person name="Guilliams M."/>
            <person name="Hasenstab-Lehman K."/>
            <person name="Meyer R."/>
            <person name="Mcevoy S."/>
        </authorList>
    </citation>
    <scope>NUCLEOTIDE SEQUENCE [LARGE SCALE GENOMIC DNA]</scope>
    <source>
        <tissue evidence="12">Leaf</tissue>
    </source>
</reference>
<evidence type="ECO:0000256" key="10">
    <source>
        <dbReference type="SAM" id="Phobius"/>
    </source>
</evidence>
<dbReference type="InterPro" id="IPR050352">
    <property type="entry name" value="ABCG_transporters"/>
</dbReference>
<keyword evidence="8 10" id="KW-0472">Membrane</keyword>
<dbReference type="Pfam" id="PF00005">
    <property type="entry name" value="ABC_tran"/>
    <property type="match status" value="1"/>
</dbReference>
<comment type="similarity">
    <text evidence="2">Belongs to the ABC transporter superfamily. ABCG family. Eye pigment precursor importer (TC 3.A.1.204) subfamily.</text>
</comment>
<evidence type="ECO:0000313" key="13">
    <source>
        <dbReference type="Proteomes" id="UP001408789"/>
    </source>
</evidence>
<feature type="transmembrane region" description="Helical" evidence="10">
    <location>
        <begin position="885"/>
        <end position="905"/>
    </location>
</feature>
<keyword evidence="6" id="KW-0067">ATP-binding</keyword>
<feature type="compositionally biased region" description="Polar residues" evidence="9">
    <location>
        <begin position="392"/>
        <end position="402"/>
    </location>
</feature>
<keyword evidence="5" id="KW-0547">Nucleotide-binding</keyword>
<dbReference type="PANTHER" id="PTHR48041:SF91">
    <property type="entry name" value="ABC TRANSPORTER G FAMILY MEMBER 28"/>
    <property type="match status" value="1"/>
</dbReference>
<dbReference type="SMART" id="SM00382">
    <property type="entry name" value="AAA"/>
    <property type="match status" value="1"/>
</dbReference>
<dbReference type="Proteomes" id="UP001408789">
    <property type="component" value="Unassembled WGS sequence"/>
</dbReference>
<comment type="subcellular location">
    <subcellularLocation>
        <location evidence="1">Membrane</location>
        <topology evidence="1">Multi-pass membrane protein</topology>
    </subcellularLocation>
</comment>
<gene>
    <name evidence="12" type="ORF">SSX86_012585</name>
</gene>
<feature type="domain" description="ABC transporter" evidence="11">
    <location>
        <begin position="498"/>
        <end position="739"/>
    </location>
</feature>
<feature type="transmembrane region" description="Helical" evidence="10">
    <location>
        <begin position="1059"/>
        <end position="1081"/>
    </location>
</feature>
<dbReference type="InterPro" id="IPR043926">
    <property type="entry name" value="ABCG_dom"/>
</dbReference>
<feature type="transmembrane region" description="Helical" evidence="10">
    <location>
        <begin position="987"/>
        <end position="1003"/>
    </location>
</feature>
<feature type="transmembrane region" description="Helical" evidence="10">
    <location>
        <begin position="306"/>
        <end position="326"/>
    </location>
</feature>
<evidence type="ECO:0000256" key="1">
    <source>
        <dbReference type="ARBA" id="ARBA00004141"/>
    </source>
</evidence>
<dbReference type="AlphaFoldDB" id="A0AAP0D4I1"/>
<dbReference type="CDD" id="cd03213">
    <property type="entry name" value="ABCG_EPDR"/>
    <property type="match status" value="1"/>
</dbReference>
<feature type="region of interest" description="Disordered" evidence="9">
    <location>
        <begin position="366"/>
        <end position="405"/>
    </location>
</feature>
<dbReference type="EMBL" id="JBCNJP010000014">
    <property type="protein sequence ID" value="KAK9068471.1"/>
    <property type="molecule type" value="Genomic_DNA"/>
</dbReference>
<keyword evidence="7 10" id="KW-1133">Transmembrane helix</keyword>
<evidence type="ECO:0000256" key="2">
    <source>
        <dbReference type="ARBA" id="ARBA00005814"/>
    </source>
</evidence>
<sequence>MNGERRVITSWVGCLILIVFFVGYFPRGVWCQDDPDDDSPDNNRRHRISSLFTNFLSQRFSKIIRRYKSSIQRTLHYCTEDVEKDIDGAFNFQGKDEFFTKCQLKYTDLANRLCTAAELRVYFTSFIQKVDSTNSISQAHFLDPNRNCNLTSWLSGCEPGWASAVNPGEKYEYNETNPRKMPYRTHNSQPCCEGFFCPQGLTCMIPCPLGAYCPVAKLNRKHGICEPYHYQQPAGKANHTCGAADMWGPVQMGSDMFCDPGYYCPTTTEEIECPKGRYCRMGSVQSEICFAGSRCEKRTNIPSMKVFGMMLIGLLTGILIVVYNCSDQLMSTRYARNAKFREAAAKQARETAQARERWQAAKDMIKNPHGFQGPHLSQISSRKSGARDNLKSKISNPYSPGNNKKETVKLNDMLELMDDGPGEQEGFNLEIGDVNLKKKNIKTKKDPQTKSQIFKYAYGQLEKEKAMVEQSKNMSFSGLLSFAKRRGEDARERPRIEIAFEDLTLTLKGKRKCIMRSVSGKLMPGRISAVMGPSGAGKTTFLSALTGKITGCTMSGMILVNGKNESIHSYKKIVGFVPQDDIVHGDLTVEENLRFSARCRLSADIPKQDKVLIVERVIEALGLQGVRDSKVGTVEKRGISGGQKKRVNVGLEMVMEPSLLILDEPTSGLDSASSSLLLRALRREALEGVNISMVVHQPSYSLYQMFDDLILLAKGGLTVYHGPVKKVEEYFSGLGITIPDRINPPDYLIDILEGIIKPAGSVTAQKLPVRWMLHNGYRIPPDMLHLCDQSDSPSPSNAGELANKSFNCEIEKDFPKYGFFTTPDLSGRVTPGLFTQYKYYLERVLRQRMRDSRVQASDYLILLLAGACLGTMAKVTDDTFGATGYQYTVIAVSLLCMIGALRTFCLDKLQYKRESSSGMNSLSYFLSKDTMDHINTIMKPLVYLCLFYFFNYPRSSFGSNYIVLVCLVYCVTGIAYTLAVSLEFSQAQLWSVLLPVVLTLVANQSKTSAVSVMTPFVFPNWALEAFIIANAKEYNGVWLMTRCAALKLYDYDIHNSNRCLCLLVATGLGTRVIAFICLLTRQR</sequence>
<feature type="transmembrane region" description="Helical" evidence="10">
    <location>
        <begin position="7"/>
        <end position="25"/>
    </location>
</feature>
<dbReference type="InterPro" id="IPR003593">
    <property type="entry name" value="AAA+_ATPase"/>
</dbReference>
<evidence type="ECO:0000256" key="7">
    <source>
        <dbReference type="ARBA" id="ARBA00022989"/>
    </source>
</evidence>
<dbReference type="PROSITE" id="PS00211">
    <property type="entry name" value="ABC_TRANSPORTER_1"/>
    <property type="match status" value="1"/>
</dbReference>
<dbReference type="PROSITE" id="PS50893">
    <property type="entry name" value="ABC_TRANSPORTER_2"/>
    <property type="match status" value="1"/>
</dbReference>
<dbReference type="Gene3D" id="3.40.50.300">
    <property type="entry name" value="P-loop containing nucleotide triphosphate hydrolases"/>
    <property type="match status" value="1"/>
</dbReference>
<dbReference type="InterPro" id="IPR003439">
    <property type="entry name" value="ABC_transporter-like_ATP-bd"/>
</dbReference>
<dbReference type="GO" id="GO:0005524">
    <property type="term" value="F:ATP binding"/>
    <property type="evidence" value="ECO:0007669"/>
    <property type="project" value="UniProtKB-KW"/>
</dbReference>
<comment type="caution">
    <text evidence="12">The sequence shown here is derived from an EMBL/GenBank/DDBJ whole genome shotgun (WGS) entry which is preliminary data.</text>
</comment>
<evidence type="ECO:0000256" key="9">
    <source>
        <dbReference type="SAM" id="MobiDB-lite"/>
    </source>
</evidence>
<name>A0AAP0D4I1_9ASTR</name>
<feature type="transmembrane region" description="Helical" evidence="10">
    <location>
        <begin position="961"/>
        <end position="981"/>
    </location>
</feature>
<dbReference type="GO" id="GO:0016887">
    <property type="term" value="F:ATP hydrolysis activity"/>
    <property type="evidence" value="ECO:0007669"/>
    <property type="project" value="InterPro"/>
</dbReference>
<keyword evidence="3" id="KW-0813">Transport</keyword>
<proteinExistence type="inferred from homology"/>
<dbReference type="PANTHER" id="PTHR48041">
    <property type="entry name" value="ABC TRANSPORTER G FAMILY MEMBER 28"/>
    <property type="match status" value="1"/>
</dbReference>
<dbReference type="InterPro" id="IPR017871">
    <property type="entry name" value="ABC_transporter-like_CS"/>
</dbReference>
<dbReference type="GO" id="GO:0140359">
    <property type="term" value="F:ABC-type transporter activity"/>
    <property type="evidence" value="ECO:0007669"/>
    <property type="project" value="InterPro"/>
</dbReference>
<evidence type="ECO:0000256" key="5">
    <source>
        <dbReference type="ARBA" id="ARBA00022741"/>
    </source>
</evidence>
<dbReference type="Pfam" id="PF19055">
    <property type="entry name" value="ABC2_membrane_7"/>
    <property type="match status" value="1"/>
</dbReference>
<evidence type="ECO:0000256" key="8">
    <source>
        <dbReference type="ARBA" id="ARBA00023136"/>
    </source>
</evidence>
<keyword evidence="4 10" id="KW-0812">Transmembrane</keyword>
<dbReference type="InterPro" id="IPR027417">
    <property type="entry name" value="P-loop_NTPase"/>
</dbReference>